<protein>
    <submittedName>
        <fullName evidence="1">Uncharacterized protein</fullName>
    </submittedName>
</protein>
<proteinExistence type="predicted"/>
<keyword evidence="2" id="KW-1185">Reference proteome</keyword>
<dbReference type="RefSeq" id="XP_046116077.1">
    <property type="nucleotide sequence ID" value="XM_046258502.1"/>
</dbReference>
<reference evidence="1" key="1">
    <citation type="journal article" date="2021" name="IMA Fungus">
        <title>Genomic characterization of three marine fungi, including Emericellopsis atlantica sp. nov. with signatures of a generalist lifestyle and marine biomass degradation.</title>
        <authorList>
            <person name="Hagestad O.C."/>
            <person name="Hou L."/>
            <person name="Andersen J.H."/>
            <person name="Hansen E.H."/>
            <person name="Altermark B."/>
            <person name="Li C."/>
            <person name="Kuhnert E."/>
            <person name="Cox R.J."/>
            <person name="Crous P.W."/>
            <person name="Spatafora J.W."/>
            <person name="Lail K."/>
            <person name="Amirebrahimi M."/>
            <person name="Lipzen A."/>
            <person name="Pangilinan J."/>
            <person name="Andreopoulos W."/>
            <person name="Hayes R.D."/>
            <person name="Ng V."/>
            <person name="Grigoriev I.V."/>
            <person name="Jackson S.A."/>
            <person name="Sutton T.D.S."/>
            <person name="Dobson A.D.W."/>
            <person name="Rama T."/>
        </authorList>
    </citation>
    <scope>NUCLEOTIDE SEQUENCE</scope>
    <source>
        <strain evidence="1">TS7</strain>
    </source>
</reference>
<dbReference type="Proteomes" id="UP000887229">
    <property type="component" value="Unassembled WGS sequence"/>
</dbReference>
<dbReference type="GeneID" id="70289405"/>
<evidence type="ECO:0000313" key="1">
    <source>
        <dbReference type="EMBL" id="KAG9252153.1"/>
    </source>
</evidence>
<accession>A0A9P7ZIL7</accession>
<name>A0A9P7ZIL7_9HYPO</name>
<comment type="caution">
    <text evidence="1">The sequence shown here is derived from an EMBL/GenBank/DDBJ whole genome shotgun (WGS) entry which is preliminary data.</text>
</comment>
<organism evidence="1 2">
    <name type="scientific">Emericellopsis atlantica</name>
    <dbReference type="NCBI Taxonomy" id="2614577"/>
    <lineage>
        <taxon>Eukaryota</taxon>
        <taxon>Fungi</taxon>
        <taxon>Dikarya</taxon>
        <taxon>Ascomycota</taxon>
        <taxon>Pezizomycotina</taxon>
        <taxon>Sordariomycetes</taxon>
        <taxon>Hypocreomycetidae</taxon>
        <taxon>Hypocreales</taxon>
        <taxon>Bionectriaceae</taxon>
        <taxon>Emericellopsis</taxon>
    </lineage>
</organism>
<dbReference type="EMBL" id="MU251264">
    <property type="protein sequence ID" value="KAG9252153.1"/>
    <property type="molecule type" value="Genomic_DNA"/>
</dbReference>
<gene>
    <name evidence="1" type="ORF">F5Z01DRAFT_251657</name>
</gene>
<dbReference type="AlphaFoldDB" id="A0A9P7ZIL7"/>
<evidence type="ECO:0000313" key="2">
    <source>
        <dbReference type="Proteomes" id="UP000887229"/>
    </source>
</evidence>
<sequence>MATLSRLSKSLKPRDNTLLSLLTDLGQVALYKGAHNCVFKACRPTPFMLRQLPILQKQQYLPSLLCRVSLDTIQQKQVNVGPLLTQGLCLTVLLRDLDTHQTTVHTLPLKPCSHHGIKAHQTRPRLCTHAPPMHLHTMRPCSSEAVSSYWCSSSAQSDRVLVGICKIERLPIRQPRSASADCYGGGLERLKERTRSRGWSTTVRLNKSIIFR</sequence>